<evidence type="ECO:0000313" key="4">
    <source>
        <dbReference type="Proteomes" id="UP001160301"/>
    </source>
</evidence>
<feature type="chain" id="PRO_5046626775" description="Lipoprotein" evidence="2">
    <location>
        <begin position="21"/>
        <end position="162"/>
    </location>
</feature>
<accession>A0ABT6P6X0</accession>
<feature type="signal peptide" evidence="2">
    <location>
        <begin position="1"/>
        <end position="20"/>
    </location>
</feature>
<keyword evidence="2" id="KW-0732">Signal</keyword>
<dbReference type="Proteomes" id="UP001160301">
    <property type="component" value="Unassembled WGS sequence"/>
</dbReference>
<evidence type="ECO:0000313" key="3">
    <source>
        <dbReference type="EMBL" id="MDI1436354.1"/>
    </source>
</evidence>
<keyword evidence="4" id="KW-1185">Reference proteome</keyword>
<dbReference type="PROSITE" id="PS51257">
    <property type="entry name" value="PROKAR_LIPOPROTEIN"/>
    <property type="match status" value="1"/>
</dbReference>
<protein>
    <recommendedName>
        <fullName evidence="5">Lipoprotein</fullName>
    </recommendedName>
</protein>
<feature type="compositionally biased region" description="Pro residues" evidence="1">
    <location>
        <begin position="24"/>
        <end position="35"/>
    </location>
</feature>
<gene>
    <name evidence="3" type="ORF">QHF89_43015</name>
</gene>
<reference evidence="3 4" key="1">
    <citation type="submission" date="2023-04" db="EMBL/GenBank/DDBJ databases">
        <title>The genome sequence of Polyangium sorediatum DSM14670.</title>
        <authorList>
            <person name="Zhang X."/>
        </authorList>
    </citation>
    <scope>NUCLEOTIDE SEQUENCE [LARGE SCALE GENOMIC DNA]</scope>
    <source>
        <strain evidence="3 4">DSM 14670</strain>
    </source>
</reference>
<evidence type="ECO:0008006" key="5">
    <source>
        <dbReference type="Google" id="ProtNLM"/>
    </source>
</evidence>
<organism evidence="3 4">
    <name type="scientific">Polyangium sorediatum</name>
    <dbReference type="NCBI Taxonomy" id="889274"/>
    <lineage>
        <taxon>Bacteria</taxon>
        <taxon>Pseudomonadati</taxon>
        <taxon>Myxococcota</taxon>
        <taxon>Polyangia</taxon>
        <taxon>Polyangiales</taxon>
        <taxon>Polyangiaceae</taxon>
        <taxon>Polyangium</taxon>
    </lineage>
</organism>
<name>A0ABT6P6X0_9BACT</name>
<evidence type="ECO:0000256" key="1">
    <source>
        <dbReference type="SAM" id="MobiDB-lite"/>
    </source>
</evidence>
<feature type="region of interest" description="Disordered" evidence="1">
    <location>
        <begin position="20"/>
        <end position="45"/>
    </location>
</feature>
<evidence type="ECO:0000256" key="2">
    <source>
        <dbReference type="SAM" id="SignalP"/>
    </source>
</evidence>
<dbReference type="EMBL" id="JARZHI010000079">
    <property type="protein sequence ID" value="MDI1436354.1"/>
    <property type="molecule type" value="Genomic_DNA"/>
</dbReference>
<comment type="caution">
    <text evidence="3">The sequence shown here is derived from an EMBL/GenBank/DDBJ whole genome shotgun (WGS) entry which is preliminary data.</text>
</comment>
<sequence length="162" mass="17098">MKCFVMTLAAVAFLGCGGSAEPDPATPEPSLPATPPADDAPVEHSEWTGGTITGVVRLAENAKPIEGSDFELRLTVTGGKTGHVELGKITKKLSGPAPYAFEIQADQSKFDMFDTYSVSGFVVAPDGEFWYAVHKQPLVYVKGQKPGLVEVVVSPVHPNAGK</sequence>
<proteinExistence type="predicted"/>
<dbReference type="RefSeq" id="WP_136972587.1">
    <property type="nucleotide sequence ID" value="NZ_JARZHI010000079.1"/>
</dbReference>